<organism evidence="1 2">
    <name type="scientific">Stachybotrys elegans</name>
    <dbReference type="NCBI Taxonomy" id="80388"/>
    <lineage>
        <taxon>Eukaryota</taxon>
        <taxon>Fungi</taxon>
        <taxon>Dikarya</taxon>
        <taxon>Ascomycota</taxon>
        <taxon>Pezizomycotina</taxon>
        <taxon>Sordariomycetes</taxon>
        <taxon>Hypocreomycetidae</taxon>
        <taxon>Hypocreales</taxon>
        <taxon>Stachybotryaceae</taxon>
        <taxon>Stachybotrys</taxon>
    </lineage>
</organism>
<dbReference type="Proteomes" id="UP000813444">
    <property type="component" value="Unassembled WGS sequence"/>
</dbReference>
<comment type="caution">
    <text evidence="1">The sequence shown here is derived from an EMBL/GenBank/DDBJ whole genome shotgun (WGS) entry which is preliminary data.</text>
</comment>
<sequence>MSGSLVLVTGPGADHPSLAVDSQAKTGLMSLPPELHVAISQHLIYPDALALKLTNRHFYSLVFTGIPLKVAWLVERRSLQLQCPNDRRCDLRSDMKFCKGTVSLMIRRRRQHLECESRPGLGCLIHGTAACPIRRKTRAYRWSNWLQKQPKVELWWVVLSLIPLLLCWCAML</sequence>
<dbReference type="InterPro" id="IPR036047">
    <property type="entry name" value="F-box-like_dom_sf"/>
</dbReference>
<dbReference type="EMBL" id="JAGPNK010000010">
    <property type="protein sequence ID" value="KAH7312431.1"/>
    <property type="molecule type" value="Genomic_DNA"/>
</dbReference>
<dbReference type="SUPFAM" id="SSF81383">
    <property type="entry name" value="F-box domain"/>
    <property type="match status" value="1"/>
</dbReference>
<proteinExistence type="predicted"/>
<dbReference type="OrthoDB" id="5281164at2759"/>
<name>A0A8K0SKT8_9HYPO</name>
<protein>
    <recommendedName>
        <fullName evidence="3">F-box domain-containing protein</fullName>
    </recommendedName>
</protein>
<dbReference type="AlphaFoldDB" id="A0A8K0SKT8"/>
<evidence type="ECO:0008006" key="3">
    <source>
        <dbReference type="Google" id="ProtNLM"/>
    </source>
</evidence>
<accession>A0A8K0SKT8</accession>
<evidence type="ECO:0000313" key="1">
    <source>
        <dbReference type="EMBL" id="KAH7312431.1"/>
    </source>
</evidence>
<reference evidence="1" key="1">
    <citation type="journal article" date="2021" name="Nat. Commun.">
        <title>Genetic determinants of endophytism in the Arabidopsis root mycobiome.</title>
        <authorList>
            <person name="Mesny F."/>
            <person name="Miyauchi S."/>
            <person name="Thiergart T."/>
            <person name="Pickel B."/>
            <person name="Atanasova L."/>
            <person name="Karlsson M."/>
            <person name="Huettel B."/>
            <person name="Barry K.W."/>
            <person name="Haridas S."/>
            <person name="Chen C."/>
            <person name="Bauer D."/>
            <person name="Andreopoulos W."/>
            <person name="Pangilinan J."/>
            <person name="LaButti K."/>
            <person name="Riley R."/>
            <person name="Lipzen A."/>
            <person name="Clum A."/>
            <person name="Drula E."/>
            <person name="Henrissat B."/>
            <person name="Kohler A."/>
            <person name="Grigoriev I.V."/>
            <person name="Martin F.M."/>
            <person name="Hacquard S."/>
        </authorList>
    </citation>
    <scope>NUCLEOTIDE SEQUENCE</scope>
    <source>
        <strain evidence="1">MPI-CAGE-CH-0235</strain>
    </source>
</reference>
<keyword evidence="2" id="KW-1185">Reference proteome</keyword>
<evidence type="ECO:0000313" key="2">
    <source>
        <dbReference type="Proteomes" id="UP000813444"/>
    </source>
</evidence>
<gene>
    <name evidence="1" type="ORF">B0I35DRAFT_411152</name>
</gene>